<sequence>MISNRAGRGPEAPGMNRHAEPAPHDVALRAAIAAAADTLCFDHAPGSVTRQHTLGRFVSALADRLALGFPQSAAALRALAASPATTGNPAQPAQPQPERQQ</sequence>
<dbReference type="EMBL" id="CABVPX010000019">
    <property type="protein sequence ID" value="VWB93759.1"/>
    <property type="molecule type" value="Genomic_DNA"/>
</dbReference>
<evidence type="ECO:0000256" key="1">
    <source>
        <dbReference type="SAM" id="MobiDB-lite"/>
    </source>
</evidence>
<comment type="caution">
    <text evidence="2">The sequence shown here is derived from an EMBL/GenBank/DDBJ whole genome shotgun (WGS) entry which is preliminary data.</text>
</comment>
<accession>A0A9Q9USA3</accession>
<name>A0A9Q9USA3_9BURK</name>
<dbReference type="Proteomes" id="UP000494172">
    <property type="component" value="Unassembled WGS sequence"/>
</dbReference>
<dbReference type="AlphaFoldDB" id="A0A9Q9USA3"/>
<organism evidence="2 3">
    <name type="scientific">Burkholderia arboris</name>
    <dbReference type="NCBI Taxonomy" id="488730"/>
    <lineage>
        <taxon>Bacteria</taxon>
        <taxon>Pseudomonadati</taxon>
        <taxon>Pseudomonadota</taxon>
        <taxon>Betaproteobacteria</taxon>
        <taxon>Burkholderiales</taxon>
        <taxon>Burkholderiaceae</taxon>
        <taxon>Burkholderia</taxon>
        <taxon>Burkholderia cepacia complex</taxon>
    </lineage>
</organism>
<evidence type="ECO:0000313" key="3">
    <source>
        <dbReference type="Proteomes" id="UP000494172"/>
    </source>
</evidence>
<protein>
    <submittedName>
        <fullName evidence="2">Uncharacterized protein</fullName>
    </submittedName>
</protein>
<evidence type="ECO:0000313" key="2">
    <source>
        <dbReference type="EMBL" id="VWB93759.1"/>
    </source>
</evidence>
<gene>
    <name evidence="2" type="ORF">BAR24066_04458</name>
</gene>
<reference evidence="2 3" key="1">
    <citation type="submission" date="2019-09" db="EMBL/GenBank/DDBJ databases">
        <authorList>
            <person name="Depoorter E."/>
        </authorList>
    </citation>
    <scope>NUCLEOTIDE SEQUENCE [LARGE SCALE GENOMIC DNA]</scope>
    <source>
        <strain evidence="2">LMG 24066</strain>
    </source>
</reference>
<proteinExistence type="predicted"/>
<feature type="region of interest" description="Disordered" evidence="1">
    <location>
        <begin position="80"/>
        <end position="101"/>
    </location>
</feature>
<feature type="region of interest" description="Disordered" evidence="1">
    <location>
        <begin position="1"/>
        <end position="23"/>
    </location>
</feature>